<evidence type="ECO:0000256" key="1">
    <source>
        <dbReference type="ARBA" id="ARBA00005437"/>
    </source>
</evidence>
<dbReference type="ExpressionAtlas" id="M8ATV6">
    <property type="expression patterns" value="baseline"/>
</dbReference>
<sequence length="212" mass="23919">MDQAAAGNGVTSGPLKLTLTRRVPGLFDRKLHVTDGKGSLVFRTVSVRPAFNFRLRTALADASGNHLMRFRRKWMGSHHGWQVFRGESFDPNNLAFTVEPDKRFQINATMKLFLAANSTRQRCDYRVQGSFLTKSLKVYKGDSYQVVAQMVKEKPAFSIGGKGYTISVNQNEDLELILVFLAIRHEKFRVRRMNLYTMGIAHAVNAAAGLFF</sequence>
<evidence type="ECO:0008006" key="3">
    <source>
        <dbReference type="Google" id="ProtNLM"/>
    </source>
</evidence>
<name>M8ATV6_AEGTA</name>
<proteinExistence type="inferred from homology"/>
<dbReference type="PANTHER" id="PTHR31087:SF160">
    <property type="entry name" value="PROTEIN LURP-ONE-RELATED 1-RELATED"/>
    <property type="match status" value="1"/>
</dbReference>
<dbReference type="OMA" id="IMSKEYK"/>
<dbReference type="InterPro" id="IPR038595">
    <property type="entry name" value="LOR_sf"/>
</dbReference>
<accession>M8ATV6</accession>
<evidence type="ECO:0000313" key="2">
    <source>
        <dbReference type="EnsemblPlants" id="EMT07907"/>
    </source>
</evidence>
<organism evidence="2">
    <name type="scientific">Aegilops tauschii</name>
    <name type="common">Tausch's goatgrass</name>
    <name type="synonym">Aegilops squarrosa</name>
    <dbReference type="NCBI Taxonomy" id="37682"/>
    <lineage>
        <taxon>Eukaryota</taxon>
        <taxon>Viridiplantae</taxon>
        <taxon>Streptophyta</taxon>
        <taxon>Embryophyta</taxon>
        <taxon>Tracheophyta</taxon>
        <taxon>Spermatophyta</taxon>
        <taxon>Magnoliopsida</taxon>
        <taxon>Liliopsida</taxon>
        <taxon>Poales</taxon>
        <taxon>Poaceae</taxon>
        <taxon>BOP clade</taxon>
        <taxon>Pooideae</taxon>
        <taxon>Triticodae</taxon>
        <taxon>Triticeae</taxon>
        <taxon>Triticinae</taxon>
        <taxon>Aegilops</taxon>
    </lineage>
</organism>
<dbReference type="Pfam" id="PF04525">
    <property type="entry name" value="LOR"/>
    <property type="match status" value="1"/>
</dbReference>
<dbReference type="InterPro" id="IPR025659">
    <property type="entry name" value="Tubby-like_C"/>
</dbReference>
<dbReference type="EnsemblPlants" id="EMT07907">
    <property type="protein sequence ID" value="EMT07907"/>
    <property type="gene ID" value="F775_42392"/>
</dbReference>
<protein>
    <recommendedName>
        <fullName evidence="3">Protein LURP-one-related 15</fullName>
    </recommendedName>
</protein>
<reference evidence="2" key="1">
    <citation type="submission" date="2015-06" db="UniProtKB">
        <authorList>
            <consortium name="EnsemblPlants"/>
        </authorList>
    </citation>
    <scope>IDENTIFICATION</scope>
</reference>
<comment type="similarity">
    <text evidence="1">Belongs to the LOR family.</text>
</comment>
<dbReference type="AlphaFoldDB" id="M8ATV6"/>
<dbReference type="InterPro" id="IPR007612">
    <property type="entry name" value="LOR"/>
</dbReference>
<dbReference type="PANTHER" id="PTHR31087">
    <property type="match status" value="1"/>
</dbReference>
<dbReference type="Gene3D" id="2.40.160.200">
    <property type="entry name" value="LURP1-related"/>
    <property type="match status" value="1"/>
</dbReference>
<dbReference type="SUPFAM" id="SSF54518">
    <property type="entry name" value="Tubby C-terminal domain-like"/>
    <property type="match status" value="1"/>
</dbReference>